<dbReference type="KEGG" id="aace:A0U92_16135"/>
<sequence>MATETEISRAKANAAHHAAAVPHATSAHFISSRRSLNVTLSNGVEMIIPVDLVQGLSGADEAALERIEITPRGTGLHWPLLDADVLVEGIIHGAFGSRAWMARQMGRAGGSASTDAKSAASRRNGAKGGRPKKELAD</sequence>
<accession>A0A1U9KJQ4</accession>
<dbReference type="EMBL" id="CP014692">
    <property type="protein sequence ID" value="AQS86031.1"/>
    <property type="molecule type" value="Genomic_DNA"/>
</dbReference>
<evidence type="ECO:0000313" key="2">
    <source>
        <dbReference type="EMBL" id="AQS86031.1"/>
    </source>
</evidence>
<evidence type="ECO:0000313" key="3">
    <source>
        <dbReference type="Proteomes" id="UP000188937"/>
    </source>
</evidence>
<name>A0A1U9KJQ4_ACEAC</name>
<feature type="region of interest" description="Disordered" evidence="1">
    <location>
        <begin position="106"/>
        <end position="137"/>
    </location>
</feature>
<evidence type="ECO:0000256" key="1">
    <source>
        <dbReference type="SAM" id="MobiDB-lite"/>
    </source>
</evidence>
<dbReference type="OrthoDB" id="337884at2"/>
<organism evidence="2 3">
    <name type="scientific">Acetobacter aceti</name>
    <dbReference type="NCBI Taxonomy" id="435"/>
    <lineage>
        <taxon>Bacteria</taxon>
        <taxon>Pseudomonadati</taxon>
        <taxon>Pseudomonadota</taxon>
        <taxon>Alphaproteobacteria</taxon>
        <taxon>Acetobacterales</taxon>
        <taxon>Acetobacteraceae</taxon>
        <taxon>Acetobacter</taxon>
        <taxon>Acetobacter subgen. Acetobacter</taxon>
    </lineage>
</organism>
<proteinExistence type="predicted"/>
<dbReference type="AlphaFoldDB" id="A0A1U9KJQ4"/>
<evidence type="ECO:0008006" key="4">
    <source>
        <dbReference type="Google" id="ProtNLM"/>
    </source>
</evidence>
<reference evidence="2 3" key="1">
    <citation type="submission" date="2016-03" db="EMBL/GenBank/DDBJ databases">
        <title>Acetic acid bacteria sequencing.</title>
        <authorList>
            <person name="Brandt J."/>
            <person name="Jakob F."/>
            <person name="Vogel R.F."/>
        </authorList>
    </citation>
    <scope>NUCLEOTIDE SEQUENCE [LARGE SCALE GENOMIC DNA]</scope>
    <source>
        <strain evidence="2 3">TMW2.1153</strain>
    </source>
</reference>
<dbReference type="Pfam" id="PF10387">
    <property type="entry name" value="DUF2442"/>
    <property type="match status" value="1"/>
</dbReference>
<dbReference type="Gene3D" id="3.30.2020.40">
    <property type="entry name" value="Uncharacterised protein PF10387, DUF2442"/>
    <property type="match status" value="1"/>
</dbReference>
<gene>
    <name evidence="2" type="ORF">A0U92_16135</name>
</gene>
<dbReference type="Proteomes" id="UP000188937">
    <property type="component" value="Chromosome"/>
</dbReference>
<keyword evidence="3" id="KW-1185">Reference proteome</keyword>
<dbReference type="STRING" id="435.A0U92_16135"/>
<dbReference type="InterPro" id="IPR018841">
    <property type="entry name" value="DUF2442"/>
</dbReference>
<protein>
    <recommendedName>
        <fullName evidence="4">DUF2442 domain-containing protein</fullName>
    </recommendedName>
</protein>
<dbReference type="RefSeq" id="WP_077814035.1">
    <property type="nucleotide sequence ID" value="NZ_CP014692.1"/>
</dbReference>